<comment type="caution">
    <text evidence="3">The sequence shown here is derived from an EMBL/GenBank/DDBJ whole genome shotgun (WGS) entry which is preliminary data.</text>
</comment>
<keyword evidence="1" id="KW-0560">Oxidoreductase</keyword>
<feature type="domain" description="FAD dependent oxidoreductase" evidence="2">
    <location>
        <begin position="8"/>
        <end position="363"/>
    </location>
</feature>
<evidence type="ECO:0000313" key="3">
    <source>
        <dbReference type="EMBL" id="MBJ7600551.1"/>
    </source>
</evidence>
<protein>
    <submittedName>
        <fullName evidence="3">FAD-dependent oxidoreductase</fullName>
    </submittedName>
</protein>
<dbReference type="Gene3D" id="3.30.9.10">
    <property type="entry name" value="D-Amino Acid Oxidase, subunit A, domain 2"/>
    <property type="match status" value="1"/>
</dbReference>
<dbReference type="Proteomes" id="UP000612893">
    <property type="component" value="Unassembled WGS sequence"/>
</dbReference>
<gene>
    <name evidence="3" type="ORF">JF922_21085</name>
</gene>
<dbReference type="Pfam" id="PF01266">
    <property type="entry name" value="DAO"/>
    <property type="match status" value="1"/>
</dbReference>
<keyword evidence="4" id="KW-1185">Reference proteome</keyword>
<dbReference type="EMBL" id="JAEKNR010000209">
    <property type="protein sequence ID" value="MBJ7600551.1"/>
    <property type="molecule type" value="Genomic_DNA"/>
</dbReference>
<proteinExistence type="predicted"/>
<name>A0A934K2S7_9BACT</name>
<sequence>MKGGPTADVVVAGGGIAGTAIASELARRGARVVLIERRGLAAGATSAAAGVISLASKTPGQLARLARASLPLFPALIAEVPLDVALRRVGSLFVYETGEERSAVLDRVAALKADGIELELLPVAAARRLQPLLGDGFLGAAHAPQDSIVDSAALTRGLAQLAAGRGAEIAVGEEVTGVIRRGGRLESVVTDRRAISCRWLVNAAGPWSGQLGRRLGRSHPVVPRRGQLVALAPMAEASAVRVATARGIFAKQAGSQAGWFSGPALTPALDGRLVLGGSNEDAGFASGVDPAVVATIALRACRLFPSLAGASVVGAWSGLRPHSLTGAPILGADPELPGYVVATGQGGDGIAIAPAIGRFIAELICGGRPDLTVEEFLSGARSDDGAP</sequence>
<reference evidence="3" key="1">
    <citation type="submission" date="2020-10" db="EMBL/GenBank/DDBJ databases">
        <title>Ca. Dormibacterota MAGs.</title>
        <authorList>
            <person name="Montgomery K."/>
        </authorList>
    </citation>
    <scope>NUCLEOTIDE SEQUENCE [LARGE SCALE GENOMIC DNA]</scope>
    <source>
        <strain evidence="3">SC8812_S17_10</strain>
    </source>
</reference>
<dbReference type="Gene3D" id="3.50.50.60">
    <property type="entry name" value="FAD/NAD(P)-binding domain"/>
    <property type="match status" value="1"/>
</dbReference>
<evidence type="ECO:0000259" key="2">
    <source>
        <dbReference type="Pfam" id="PF01266"/>
    </source>
</evidence>
<dbReference type="PANTHER" id="PTHR13847">
    <property type="entry name" value="SARCOSINE DEHYDROGENASE-RELATED"/>
    <property type="match status" value="1"/>
</dbReference>
<dbReference type="GO" id="GO:0005737">
    <property type="term" value="C:cytoplasm"/>
    <property type="evidence" value="ECO:0007669"/>
    <property type="project" value="TreeGrafter"/>
</dbReference>
<dbReference type="RefSeq" id="WP_338204431.1">
    <property type="nucleotide sequence ID" value="NZ_JAEKNR010000209.1"/>
</dbReference>
<evidence type="ECO:0000313" key="4">
    <source>
        <dbReference type="Proteomes" id="UP000612893"/>
    </source>
</evidence>
<dbReference type="InterPro" id="IPR006076">
    <property type="entry name" value="FAD-dep_OxRdtase"/>
</dbReference>
<dbReference type="InterPro" id="IPR036188">
    <property type="entry name" value="FAD/NAD-bd_sf"/>
</dbReference>
<dbReference type="GO" id="GO:0016491">
    <property type="term" value="F:oxidoreductase activity"/>
    <property type="evidence" value="ECO:0007669"/>
    <property type="project" value="UniProtKB-KW"/>
</dbReference>
<dbReference type="SUPFAM" id="SSF54373">
    <property type="entry name" value="FAD-linked reductases, C-terminal domain"/>
    <property type="match status" value="1"/>
</dbReference>
<dbReference type="SUPFAM" id="SSF51905">
    <property type="entry name" value="FAD/NAD(P)-binding domain"/>
    <property type="match status" value="1"/>
</dbReference>
<accession>A0A934K2S7</accession>
<organism evidence="3 4">
    <name type="scientific">Candidatus Nephthysia bennettiae</name>
    <dbReference type="NCBI Taxonomy" id="3127016"/>
    <lineage>
        <taxon>Bacteria</taxon>
        <taxon>Bacillati</taxon>
        <taxon>Candidatus Dormiibacterota</taxon>
        <taxon>Candidatus Dormibacteria</taxon>
        <taxon>Candidatus Dormibacterales</taxon>
        <taxon>Candidatus Dormibacteraceae</taxon>
        <taxon>Candidatus Nephthysia</taxon>
    </lineage>
</organism>
<evidence type="ECO:0000256" key="1">
    <source>
        <dbReference type="ARBA" id="ARBA00023002"/>
    </source>
</evidence>
<dbReference type="PANTHER" id="PTHR13847:SF287">
    <property type="entry name" value="FAD-DEPENDENT OXIDOREDUCTASE DOMAIN-CONTAINING PROTEIN 1"/>
    <property type="match status" value="1"/>
</dbReference>
<dbReference type="AlphaFoldDB" id="A0A934K2S7"/>